<dbReference type="GO" id="GO:0016705">
    <property type="term" value="F:oxidoreductase activity, acting on paired donors, with incorporation or reduction of molecular oxygen"/>
    <property type="evidence" value="ECO:0007669"/>
    <property type="project" value="InterPro"/>
</dbReference>
<keyword evidence="5 6" id="KW-0408">Iron</keyword>
<proteinExistence type="inferred from homology"/>
<name>A0AAN7W271_9PEZI</name>
<dbReference type="GO" id="GO:0004497">
    <property type="term" value="F:monooxygenase activity"/>
    <property type="evidence" value="ECO:0007669"/>
    <property type="project" value="InterPro"/>
</dbReference>
<feature type="transmembrane region" description="Helical" evidence="7">
    <location>
        <begin position="20"/>
        <end position="42"/>
    </location>
</feature>
<dbReference type="InterPro" id="IPR001128">
    <property type="entry name" value="Cyt_P450"/>
</dbReference>
<evidence type="ECO:0008006" key="10">
    <source>
        <dbReference type="Google" id="ProtNLM"/>
    </source>
</evidence>
<gene>
    <name evidence="8" type="ORF">LTR97_009237</name>
</gene>
<dbReference type="SUPFAM" id="SSF48264">
    <property type="entry name" value="Cytochrome P450"/>
    <property type="match status" value="2"/>
</dbReference>
<dbReference type="PANTHER" id="PTHR24305:SF210">
    <property type="entry name" value="CYTOCHROME P450 MONOOXYGENASE ASQL-RELATED"/>
    <property type="match status" value="1"/>
</dbReference>
<protein>
    <recommendedName>
        <fullName evidence="10">Cytochrome P450</fullName>
    </recommendedName>
</protein>
<evidence type="ECO:0000313" key="9">
    <source>
        <dbReference type="Proteomes" id="UP001310594"/>
    </source>
</evidence>
<dbReference type="InterPro" id="IPR036396">
    <property type="entry name" value="Cyt_P450_sf"/>
</dbReference>
<dbReference type="EMBL" id="JAVRQU010000015">
    <property type="protein sequence ID" value="KAK5694647.1"/>
    <property type="molecule type" value="Genomic_DNA"/>
</dbReference>
<dbReference type="PRINTS" id="PR00385">
    <property type="entry name" value="P450"/>
</dbReference>
<keyword evidence="4 6" id="KW-0479">Metal-binding</keyword>
<organism evidence="8 9">
    <name type="scientific">Elasticomyces elasticus</name>
    <dbReference type="NCBI Taxonomy" id="574655"/>
    <lineage>
        <taxon>Eukaryota</taxon>
        <taxon>Fungi</taxon>
        <taxon>Dikarya</taxon>
        <taxon>Ascomycota</taxon>
        <taxon>Pezizomycotina</taxon>
        <taxon>Dothideomycetes</taxon>
        <taxon>Dothideomycetidae</taxon>
        <taxon>Mycosphaerellales</taxon>
        <taxon>Teratosphaeriaceae</taxon>
        <taxon>Elasticomyces</taxon>
    </lineage>
</organism>
<dbReference type="CDD" id="cd11058">
    <property type="entry name" value="CYP60B-like"/>
    <property type="match status" value="1"/>
</dbReference>
<keyword evidence="7" id="KW-0812">Transmembrane</keyword>
<evidence type="ECO:0000256" key="7">
    <source>
        <dbReference type="SAM" id="Phobius"/>
    </source>
</evidence>
<dbReference type="InterPro" id="IPR050121">
    <property type="entry name" value="Cytochrome_P450_monoxygenase"/>
</dbReference>
<comment type="caution">
    <text evidence="8">The sequence shown here is derived from an EMBL/GenBank/DDBJ whole genome shotgun (WGS) entry which is preliminary data.</text>
</comment>
<feature type="binding site" description="axial binding residue" evidence="6">
    <location>
        <position position="420"/>
    </location>
    <ligand>
        <name>heme</name>
        <dbReference type="ChEBI" id="CHEBI:30413"/>
    </ligand>
    <ligandPart>
        <name>Fe</name>
        <dbReference type="ChEBI" id="CHEBI:18248"/>
    </ligandPart>
</feature>
<comment type="similarity">
    <text evidence="2">Belongs to the cytochrome P450 family.</text>
</comment>
<evidence type="ECO:0000256" key="5">
    <source>
        <dbReference type="ARBA" id="ARBA00023004"/>
    </source>
</evidence>
<reference evidence="8" key="1">
    <citation type="submission" date="2023-08" db="EMBL/GenBank/DDBJ databases">
        <title>Black Yeasts Isolated from many extreme environments.</title>
        <authorList>
            <person name="Coleine C."/>
            <person name="Stajich J.E."/>
            <person name="Selbmann L."/>
        </authorList>
    </citation>
    <scope>NUCLEOTIDE SEQUENCE</scope>
    <source>
        <strain evidence="8">CCFEE 5810</strain>
    </source>
</reference>
<sequence length="942" mass="106401">MGPTRLYLTNPRLALSFSSLALILISIPIAYVVGVVVYRIWFHPLSRYPGPKIAAATRFWWARQQLGGRFPLLVHDLHVKHGEIVRIAPNELSFSGAAAWKDIYGFRNGLPENRKDPGENTDADHRHPTIINADRQTHGELRKLLSNAFSDKTLKGQEPVLLHYVDLLIERLKEEAAKEPVMDLVRWYNYVTFDIIGHLAFNEPFDCLKNTEYVILRIMPKKMVERRRWHYSLVAEKVKRRKTREPDYVDFMSHLLKAEEAGRLQMPDLVANANLMVIAGSETTATILSGTTYFLLTHPEVMKKLVHEIRTSFTSADQINISEVSKLKYINGVLDESFRLYPPAAGSHPRLTPPEGANIVGEWLPGNVSLGMAQYAVFRSPTNFADPEQFIPERWFSDDPKFANDKREALQPFSFGPRNCIGRNLANIEMRLIFAKMIWWFDLELMPEAKNWVEQQYIYTTWEKVPLKGASWMNGHAHLIPDERSGIPMNDWINDIPNNGLIRYRVKRNRERVFITSPKGLAEVLVQKNYDFAKPYSLRLGLGRILGIGLIIAEGDEHKKQRRQLMPAFAHRHIKDLYPIFWSKSVELANALSSTIAVNDCDKWRNADIVQIAQWLPRATLDIIGTAALGQDFNAIKNPDNEVCNAYAHVFDQPAPSKSRMLKLLAQELIASVLPIQRTDSITVASESLKQVARRLIHDKQLSRFNLGKSTDKDILSVALESGTFSEEQLVHQTMTFLAAGHETTATSMTWAILALCQYPDVQKKLREEVRVKLPSPDGPQSALVTAELIVGLPYLHAVCSEVLRVHPPAGMTKRVAVKDTSILNQHIPAGTDIVIIMRAINQSKELWGEDAKEFKPDRWLGEGKNNGGASNNYAYMTFLHGPRSCIGQAFAKGEFATLLAVLTGCFHMELACPTQPIEITTGLTSRPKGGLDIRLSRVPGW</sequence>
<evidence type="ECO:0000256" key="4">
    <source>
        <dbReference type="ARBA" id="ARBA00022723"/>
    </source>
</evidence>
<keyword evidence="3 6" id="KW-0349">Heme</keyword>
<dbReference type="Proteomes" id="UP001310594">
    <property type="component" value="Unassembled WGS sequence"/>
</dbReference>
<dbReference type="InterPro" id="IPR017972">
    <property type="entry name" value="Cyt_P450_CS"/>
</dbReference>
<evidence type="ECO:0000256" key="2">
    <source>
        <dbReference type="ARBA" id="ARBA00010617"/>
    </source>
</evidence>
<accession>A0AAN7W271</accession>
<keyword evidence="7" id="KW-1133">Transmembrane helix</keyword>
<dbReference type="PANTHER" id="PTHR24305">
    <property type="entry name" value="CYTOCHROME P450"/>
    <property type="match status" value="1"/>
</dbReference>
<dbReference type="AlphaFoldDB" id="A0AAN7W271"/>
<comment type="cofactor">
    <cofactor evidence="1 6">
        <name>heme</name>
        <dbReference type="ChEBI" id="CHEBI:30413"/>
    </cofactor>
</comment>
<dbReference type="InterPro" id="IPR002403">
    <property type="entry name" value="Cyt_P450_E_grp-IV"/>
</dbReference>
<dbReference type="FunFam" id="1.10.630.10:FF:000051">
    <property type="entry name" value="Cytochrome P450 monooxygenase (Fum15)"/>
    <property type="match status" value="1"/>
</dbReference>
<dbReference type="PRINTS" id="PR00465">
    <property type="entry name" value="EP450IV"/>
</dbReference>
<evidence type="ECO:0000256" key="3">
    <source>
        <dbReference type="ARBA" id="ARBA00022617"/>
    </source>
</evidence>
<dbReference type="PROSITE" id="PS00086">
    <property type="entry name" value="CYTOCHROME_P450"/>
    <property type="match status" value="1"/>
</dbReference>
<dbReference type="Pfam" id="PF00067">
    <property type="entry name" value="p450"/>
    <property type="match status" value="3"/>
</dbReference>
<dbReference type="CDD" id="cd11069">
    <property type="entry name" value="CYP_FUM15-like"/>
    <property type="match status" value="1"/>
</dbReference>
<dbReference type="Gene3D" id="1.10.630.10">
    <property type="entry name" value="Cytochrome P450"/>
    <property type="match status" value="2"/>
</dbReference>
<evidence type="ECO:0000313" key="8">
    <source>
        <dbReference type="EMBL" id="KAK5694647.1"/>
    </source>
</evidence>
<dbReference type="GO" id="GO:0020037">
    <property type="term" value="F:heme binding"/>
    <property type="evidence" value="ECO:0007669"/>
    <property type="project" value="InterPro"/>
</dbReference>
<evidence type="ECO:0000256" key="6">
    <source>
        <dbReference type="PIRSR" id="PIRSR602403-1"/>
    </source>
</evidence>
<dbReference type="GO" id="GO:0005506">
    <property type="term" value="F:iron ion binding"/>
    <property type="evidence" value="ECO:0007669"/>
    <property type="project" value="InterPro"/>
</dbReference>
<keyword evidence="7" id="KW-0472">Membrane</keyword>
<evidence type="ECO:0000256" key="1">
    <source>
        <dbReference type="ARBA" id="ARBA00001971"/>
    </source>
</evidence>